<accession>A0A1M4YNB5</accession>
<dbReference type="RefSeq" id="WP_083570649.1">
    <property type="nucleotide sequence ID" value="NZ_FQUM01000003.1"/>
</dbReference>
<dbReference type="CDD" id="cd04301">
    <property type="entry name" value="NAT_SF"/>
    <property type="match status" value="1"/>
</dbReference>
<name>A0A1M4YNB5_9BACT</name>
<keyword evidence="3" id="KW-1185">Reference proteome</keyword>
<dbReference type="STRING" id="1484053.SAMN05444274_103408"/>
<dbReference type="InterPro" id="IPR016181">
    <property type="entry name" value="Acyl_CoA_acyltransferase"/>
</dbReference>
<dbReference type="Proteomes" id="UP000184164">
    <property type="component" value="Unassembled WGS sequence"/>
</dbReference>
<dbReference type="OrthoDB" id="9127144at2"/>
<dbReference type="Pfam" id="PF13508">
    <property type="entry name" value="Acetyltransf_7"/>
    <property type="match status" value="1"/>
</dbReference>
<dbReference type="AlphaFoldDB" id="A0A1M4YNB5"/>
<proteinExistence type="predicted"/>
<organism evidence="2 3">
    <name type="scientific">Mariniphaga anaerophila</name>
    <dbReference type="NCBI Taxonomy" id="1484053"/>
    <lineage>
        <taxon>Bacteria</taxon>
        <taxon>Pseudomonadati</taxon>
        <taxon>Bacteroidota</taxon>
        <taxon>Bacteroidia</taxon>
        <taxon>Marinilabiliales</taxon>
        <taxon>Prolixibacteraceae</taxon>
        <taxon>Mariniphaga</taxon>
    </lineage>
</organism>
<evidence type="ECO:0000313" key="3">
    <source>
        <dbReference type="Proteomes" id="UP000184164"/>
    </source>
</evidence>
<evidence type="ECO:0000313" key="2">
    <source>
        <dbReference type="EMBL" id="SHF07127.1"/>
    </source>
</evidence>
<dbReference type="Gene3D" id="3.40.630.30">
    <property type="match status" value="1"/>
</dbReference>
<dbReference type="SUPFAM" id="SSF55729">
    <property type="entry name" value="Acyl-CoA N-acyltransferases (Nat)"/>
    <property type="match status" value="1"/>
</dbReference>
<protein>
    <submittedName>
        <fullName evidence="2">Acetyltransferase (GNAT) domain-containing protein</fullName>
    </submittedName>
</protein>
<dbReference type="InterPro" id="IPR000182">
    <property type="entry name" value="GNAT_dom"/>
</dbReference>
<evidence type="ECO:0000259" key="1">
    <source>
        <dbReference type="PROSITE" id="PS51186"/>
    </source>
</evidence>
<dbReference type="EMBL" id="FQUM01000003">
    <property type="protein sequence ID" value="SHF07127.1"/>
    <property type="molecule type" value="Genomic_DNA"/>
</dbReference>
<keyword evidence="2" id="KW-0808">Transferase</keyword>
<gene>
    <name evidence="2" type="ORF">SAMN05444274_103408</name>
</gene>
<sequence length="180" mass="21419">MERKLVRQRIFGKEDDCFEKAWQLYVDAFPDDERRMLPAQLELLEQPLYHFETILKDDAFAGIFFWWHFNGLRFVEHFATSPQVRGGGVGRKLLENFIEESCEPIILEVEKPETEIARRRIGFYQRIGFRLNDYYYVQPPYRSGGNPLELSLMSFPQLLDEQTHSFFMKDCHPLIYGIEV</sequence>
<feature type="domain" description="N-acetyltransferase" evidence="1">
    <location>
        <begin position="8"/>
        <end position="153"/>
    </location>
</feature>
<dbReference type="PROSITE" id="PS51186">
    <property type="entry name" value="GNAT"/>
    <property type="match status" value="1"/>
</dbReference>
<dbReference type="GO" id="GO:0016747">
    <property type="term" value="F:acyltransferase activity, transferring groups other than amino-acyl groups"/>
    <property type="evidence" value="ECO:0007669"/>
    <property type="project" value="InterPro"/>
</dbReference>
<reference evidence="2 3" key="1">
    <citation type="submission" date="2016-11" db="EMBL/GenBank/DDBJ databases">
        <authorList>
            <person name="Jaros S."/>
            <person name="Januszkiewicz K."/>
            <person name="Wedrychowicz H."/>
        </authorList>
    </citation>
    <scope>NUCLEOTIDE SEQUENCE [LARGE SCALE GENOMIC DNA]</scope>
    <source>
        <strain evidence="2 3">DSM 26910</strain>
    </source>
</reference>